<dbReference type="Proteomes" id="UP000541558">
    <property type="component" value="Unassembled WGS sequence"/>
</dbReference>
<dbReference type="EMBL" id="JAACJK010000163">
    <property type="protein sequence ID" value="KAF5326448.1"/>
    <property type="molecule type" value="Genomic_DNA"/>
</dbReference>
<protein>
    <submittedName>
        <fullName evidence="2">Uncharacterized protein</fullName>
    </submittedName>
</protein>
<proteinExistence type="predicted"/>
<evidence type="ECO:0000313" key="2">
    <source>
        <dbReference type="EMBL" id="KAF5326448.1"/>
    </source>
</evidence>
<sequence>MYRKSRTPHARYSQSQPPRMPPPRPPPRFIGQRTPQLSPGRDTTTKTPNARRRITRPSSAQHRDFGRPENRFRGHTKPNGKRFVHLSRRHQRIELQDADPSATASSAAARARRYALNSTHAVSHPVN</sequence>
<feature type="region of interest" description="Disordered" evidence="1">
    <location>
        <begin position="1"/>
        <end position="82"/>
    </location>
</feature>
<organism evidence="2 3">
    <name type="scientific">Ephemerocybe angulata</name>
    <dbReference type="NCBI Taxonomy" id="980116"/>
    <lineage>
        <taxon>Eukaryota</taxon>
        <taxon>Fungi</taxon>
        <taxon>Dikarya</taxon>
        <taxon>Basidiomycota</taxon>
        <taxon>Agaricomycotina</taxon>
        <taxon>Agaricomycetes</taxon>
        <taxon>Agaricomycetidae</taxon>
        <taxon>Agaricales</taxon>
        <taxon>Agaricineae</taxon>
        <taxon>Psathyrellaceae</taxon>
        <taxon>Ephemerocybe</taxon>
    </lineage>
</organism>
<feature type="compositionally biased region" description="Polar residues" evidence="1">
    <location>
        <begin position="33"/>
        <end position="48"/>
    </location>
</feature>
<evidence type="ECO:0000313" key="3">
    <source>
        <dbReference type="Proteomes" id="UP000541558"/>
    </source>
</evidence>
<reference evidence="2 3" key="1">
    <citation type="journal article" date="2020" name="ISME J.">
        <title>Uncovering the hidden diversity of litter-decomposition mechanisms in mushroom-forming fungi.</title>
        <authorList>
            <person name="Floudas D."/>
            <person name="Bentzer J."/>
            <person name="Ahren D."/>
            <person name="Johansson T."/>
            <person name="Persson P."/>
            <person name="Tunlid A."/>
        </authorList>
    </citation>
    <scope>NUCLEOTIDE SEQUENCE [LARGE SCALE GENOMIC DNA]</scope>
    <source>
        <strain evidence="2 3">CBS 175.51</strain>
    </source>
</reference>
<dbReference type="AlphaFoldDB" id="A0A8H5BNK4"/>
<gene>
    <name evidence="2" type="ORF">D9611_000574</name>
</gene>
<name>A0A8H5BNK4_9AGAR</name>
<feature type="compositionally biased region" description="Basic residues" evidence="1">
    <location>
        <begin position="73"/>
        <end position="82"/>
    </location>
</feature>
<feature type="compositionally biased region" description="Pro residues" evidence="1">
    <location>
        <begin position="18"/>
        <end position="28"/>
    </location>
</feature>
<accession>A0A8H5BNK4</accession>
<feature type="compositionally biased region" description="Basic and acidic residues" evidence="1">
    <location>
        <begin position="61"/>
        <end position="72"/>
    </location>
</feature>
<evidence type="ECO:0000256" key="1">
    <source>
        <dbReference type="SAM" id="MobiDB-lite"/>
    </source>
</evidence>
<comment type="caution">
    <text evidence="2">The sequence shown here is derived from an EMBL/GenBank/DDBJ whole genome shotgun (WGS) entry which is preliminary data.</text>
</comment>
<keyword evidence="3" id="KW-1185">Reference proteome</keyword>